<sequence length="91" mass="11153">MKKGEKIFLFFLIAEIIFLFGWWWRIQQDIIKMDGEVEKARMEIQKIREENKNLKEMEKKIKDPFFIEKIAREKLGLARKNEIIYRIVPSH</sequence>
<keyword evidence="2" id="KW-0472">Membrane</keyword>
<dbReference type="Proteomes" id="UP000886070">
    <property type="component" value="Unassembled WGS sequence"/>
</dbReference>
<proteinExistence type="predicted"/>
<dbReference type="Pfam" id="PF04977">
    <property type="entry name" value="DivIC"/>
    <property type="match status" value="1"/>
</dbReference>
<evidence type="ECO:0000256" key="2">
    <source>
        <dbReference type="SAM" id="Phobius"/>
    </source>
</evidence>
<keyword evidence="1" id="KW-0175">Coiled coil</keyword>
<keyword evidence="2" id="KW-1133">Transmembrane helix</keyword>
<evidence type="ECO:0000256" key="1">
    <source>
        <dbReference type="SAM" id="Coils"/>
    </source>
</evidence>
<evidence type="ECO:0000313" key="3">
    <source>
        <dbReference type="EMBL" id="HHF98600.1"/>
    </source>
</evidence>
<comment type="caution">
    <text evidence="3">The sequence shown here is derived from an EMBL/GenBank/DDBJ whole genome shotgun (WGS) entry which is preliminary data.</text>
</comment>
<dbReference type="InterPro" id="IPR007060">
    <property type="entry name" value="FtsL/DivIC"/>
</dbReference>
<reference evidence="3" key="1">
    <citation type="journal article" date="2020" name="mSystems">
        <title>Genome- and Community-Level Interaction Insights into Carbon Utilization and Element Cycling Functions of Hydrothermarchaeota in Hydrothermal Sediment.</title>
        <authorList>
            <person name="Zhou Z."/>
            <person name="Liu Y."/>
            <person name="Xu W."/>
            <person name="Pan J."/>
            <person name="Luo Z.H."/>
            <person name="Li M."/>
        </authorList>
    </citation>
    <scope>NUCLEOTIDE SEQUENCE [LARGE SCALE GENOMIC DNA]</scope>
    <source>
        <strain evidence="3">HyVt-92</strain>
    </source>
</reference>
<feature type="transmembrane region" description="Helical" evidence="2">
    <location>
        <begin position="7"/>
        <end position="24"/>
    </location>
</feature>
<feature type="coiled-coil region" evidence="1">
    <location>
        <begin position="30"/>
        <end position="60"/>
    </location>
</feature>
<gene>
    <name evidence="3" type="ORF">ENL39_03830</name>
</gene>
<dbReference type="EMBL" id="DRTT01000108">
    <property type="protein sequence ID" value="HHF98600.1"/>
    <property type="molecule type" value="Genomic_DNA"/>
</dbReference>
<keyword evidence="2" id="KW-0812">Transmembrane</keyword>
<accession>A0A7V5HZ50</accession>
<protein>
    <submittedName>
        <fullName evidence="3">Septum formation initiator family protein</fullName>
    </submittedName>
</protein>
<organism evidence="3">
    <name type="scientific">Aerophobetes bacterium</name>
    <dbReference type="NCBI Taxonomy" id="2030807"/>
    <lineage>
        <taxon>Bacteria</taxon>
        <taxon>Candidatus Aerophobota</taxon>
    </lineage>
</organism>
<dbReference type="AlphaFoldDB" id="A0A7V5HZ50"/>
<name>A0A7V5HZ50_UNCAE</name>